<comment type="caution">
    <text evidence="2">The sequence shown here is derived from an EMBL/GenBank/DDBJ whole genome shotgun (WGS) entry which is preliminary data.</text>
</comment>
<dbReference type="EMBL" id="JANBPK010001583">
    <property type="protein sequence ID" value="KAJ2921540.1"/>
    <property type="molecule type" value="Genomic_DNA"/>
</dbReference>
<feature type="transmembrane region" description="Helical" evidence="1">
    <location>
        <begin position="68"/>
        <end position="89"/>
    </location>
</feature>
<protein>
    <submittedName>
        <fullName evidence="2">Uncharacterized protein</fullName>
    </submittedName>
</protein>
<dbReference type="Proteomes" id="UP001140091">
    <property type="component" value="Unassembled WGS sequence"/>
</dbReference>
<reference evidence="2" key="1">
    <citation type="submission" date="2022-06" db="EMBL/GenBank/DDBJ databases">
        <title>Genome Sequence of Candolleomyces eurysporus.</title>
        <authorList>
            <person name="Buettner E."/>
        </authorList>
    </citation>
    <scope>NUCLEOTIDE SEQUENCE</scope>
    <source>
        <strain evidence="2">VTCC 930004</strain>
    </source>
</reference>
<keyword evidence="1" id="KW-1133">Transmembrane helix</keyword>
<name>A0A9W8IRP1_9AGAR</name>
<organism evidence="2 3">
    <name type="scientific">Candolleomyces eurysporus</name>
    <dbReference type="NCBI Taxonomy" id="2828524"/>
    <lineage>
        <taxon>Eukaryota</taxon>
        <taxon>Fungi</taxon>
        <taxon>Dikarya</taxon>
        <taxon>Basidiomycota</taxon>
        <taxon>Agaricomycotina</taxon>
        <taxon>Agaricomycetes</taxon>
        <taxon>Agaricomycetidae</taxon>
        <taxon>Agaricales</taxon>
        <taxon>Agaricineae</taxon>
        <taxon>Psathyrellaceae</taxon>
        <taxon>Candolleomyces</taxon>
    </lineage>
</organism>
<sequence length="141" mass="15925">MFALSTADTAYTIRCSTTDLIDLLRPIDLNNFIVRMRPKPAMFVTNNFIADILLFHRCYVIWGRPKILLLISLVGLTADTMWGWLAVGFSKNKMFNILHPMYLWSVFALNVAVTAAAGAFGYFILFPKGLRVANLWSIAAF</sequence>
<evidence type="ECO:0000313" key="3">
    <source>
        <dbReference type="Proteomes" id="UP001140091"/>
    </source>
</evidence>
<dbReference type="AlphaFoldDB" id="A0A9W8IRP1"/>
<proteinExistence type="predicted"/>
<evidence type="ECO:0000313" key="2">
    <source>
        <dbReference type="EMBL" id="KAJ2921540.1"/>
    </source>
</evidence>
<evidence type="ECO:0000256" key="1">
    <source>
        <dbReference type="SAM" id="Phobius"/>
    </source>
</evidence>
<dbReference type="OrthoDB" id="3039972at2759"/>
<keyword evidence="1" id="KW-0472">Membrane</keyword>
<feature type="non-terminal residue" evidence="2">
    <location>
        <position position="141"/>
    </location>
</feature>
<feature type="transmembrane region" description="Helical" evidence="1">
    <location>
        <begin position="101"/>
        <end position="125"/>
    </location>
</feature>
<keyword evidence="1" id="KW-0812">Transmembrane</keyword>
<gene>
    <name evidence="2" type="ORF">H1R20_g15554</name>
</gene>
<keyword evidence="3" id="KW-1185">Reference proteome</keyword>
<accession>A0A9W8IRP1</accession>